<evidence type="ECO:0000313" key="2">
    <source>
        <dbReference type="EMBL" id="PSK96623.1"/>
    </source>
</evidence>
<name>A0A2P8DHE7_9ACTN</name>
<proteinExistence type="predicted"/>
<evidence type="ECO:0000259" key="1">
    <source>
        <dbReference type="PROSITE" id="PS51186"/>
    </source>
</evidence>
<dbReference type="InterPro" id="IPR027365">
    <property type="entry name" value="GNAT_acetyltra_YdfB-like"/>
</dbReference>
<protein>
    <submittedName>
        <fullName evidence="2">GNAT acetyltransferase-like protein</fullName>
    </submittedName>
</protein>
<organism evidence="2 3">
    <name type="scientific">Haloactinopolyspora alba</name>
    <dbReference type="NCBI Taxonomy" id="648780"/>
    <lineage>
        <taxon>Bacteria</taxon>
        <taxon>Bacillati</taxon>
        <taxon>Actinomycetota</taxon>
        <taxon>Actinomycetes</taxon>
        <taxon>Jiangellales</taxon>
        <taxon>Jiangellaceae</taxon>
        <taxon>Haloactinopolyspora</taxon>
    </lineage>
</organism>
<evidence type="ECO:0000313" key="3">
    <source>
        <dbReference type="Proteomes" id="UP000243528"/>
    </source>
</evidence>
<dbReference type="CDD" id="cd04301">
    <property type="entry name" value="NAT_SF"/>
    <property type="match status" value="1"/>
</dbReference>
<feature type="domain" description="N-acetyltransferase" evidence="1">
    <location>
        <begin position="120"/>
        <end position="259"/>
    </location>
</feature>
<dbReference type="GO" id="GO:0016747">
    <property type="term" value="F:acyltransferase activity, transferring groups other than amino-acyl groups"/>
    <property type="evidence" value="ECO:0007669"/>
    <property type="project" value="InterPro"/>
</dbReference>
<dbReference type="InterPro" id="IPR000182">
    <property type="entry name" value="GNAT_dom"/>
</dbReference>
<comment type="caution">
    <text evidence="2">The sequence shown here is derived from an EMBL/GenBank/DDBJ whole genome shotgun (WGS) entry which is preliminary data.</text>
</comment>
<dbReference type="PROSITE" id="PS51186">
    <property type="entry name" value="GNAT"/>
    <property type="match status" value="1"/>
</dbReference>
<gene>
    <name evidence="2" type="ORF">CLV30_1253</name>
</gene>
<keyword evidence="3" id="KW-1185">Reference proteome</keyword>
<dbReference type="Pfam" id="PF12746">
    <property type="entry name" value="GNAT_acetyltran"/>
    <property type="match status" value="1"/>
</dbReference>
<dbReference type="Proteomes" id="UP000243528">
    <property type="component" value="Unassembled WGS sequence"/>
</dbReference>
<accession>A0A2P8DHE7</accession>
<reference evidence="2 3" key="1">
    <citation type="submission" date="2018-03" db="EMBL/GenBank/DDBJ databases">
        <title>Genomic Encyclopedia of Archaeal and Bacterial Type Strains, Phase II (KMG-II): from individual species to whole genera.</title>
        <authorList>
            <person name="Goeker M."/>
        </authorList>
    </citation>
    <scope>NUCLEOTIDE SEQUENCE [LARGE SCALE GENOMIC DNA]</scope>
    <source>
        <strain evidence="2 3">DSM 45211</strain>
    </source>
</reference>
<keyword evidence="2" id="KW-0808">Transferase</keyword>
<dbReference type="AlphaFoldDB" id="A0A2P8DHE7"/>
<dbReference type="SUPFAM" id="SSF55729">
    <property type="entry name" value="Acyl-CoA N-acyltransferases (Nat)"/>
    <property type="match status" value="1"/>
</dbReference>
<dbReference type="OrthoDB" id="8439474at2"/>
<dbReference type="InterPro" id="IPR016181">
    <property type="entry name" value="Acyl_CoA_acyltransferase"/>
</dbReference>
<sequence>MNARTTVTYGTQVREPDHDETARLQARTLFVVGPDETLERVNDVGRPAAPRCFVSVTSGAVHYWTTPDPPAALTNALHAWRTRVHPPLDLDAFTALPDEVVTAATPSSAIGPSLFSGPAYRFTPESAPAGELPGNVRVAQCPPNSAAVLRSAFPELTPILTQREPVVAAFDGERPAAVCFSSRTAPEACEAGVETLPEYRGRGLATAVTAYWAELVRAGGRIPLYSTSWSNTSSQAVARRLGLVRYAATLSLYAPTERV</sequence>
<dbReference type="EMBL" id="PYGE01000025">
    <property type="protein sequence ID" value="PSK96623.1"/>
    <property type="molecule type" value="Genomic_DNA"/>
</dbReference>
<dbReference type="Gene3D" id="3.40.630.30">
    <property type="match status" value="1"/>
</dbReference>